<protein>
    <recommendedName>
        <fullName evidence="1">Anaphase-promoting complex subunit 11</fullName>
    </recommendedName>
</protein>
<keyword evidence="8" id="KW-0131">Cell cycle</keyword>
<dbReference type="InterPro" id="IPR024991">
    <property type="entry name" value="RING-H2_APC11"/>
</dbReference>
<evidence type="ECO:0000256" key="5">
    <source>
        <dbReference type="ARBA" id="ARBA00022776"/>
    </source>
</evidence>
<reference evidence="12" key="1">
    <citation type="submission" date="2016-03" db="EMBL/GenBank/DDBJ databases">
        <authorList>
            <person name="Devillers H."/>
        </authorList>
    </citation>
    <scope>NUCLEOTIDE SEQUENCE [LARGE SCALE GENOMIC DNA]</scope>
</reference>
<dbReference type="CDD" id="cd16456">
    <property type="entry name" value="RING-H2_APC11"/>
    <property type="match status" value="1"/>
</dbReference>
<dbReference type="InterPro" id="IPR051031">
    <property type="entry name" value="RING-box_E3_Ubiquitin_Ligase"/>
</dbReference>
<evidence type="ECO:0000256" key="3">
    <source>
        <dbReference type="ARBA" id="ARBA00022723"/>
    </source>
</evidence>
<evidence type="ECO:0000256" key="4">
    <source>
        <dbReference type="ARBA" id="ARBA00022771"/>
    </source>
</evidence>
<dbReference type="InterPro" id="IPR013083">
    <property type="entry name" value="Znf_RING/FYVE/PHD"/>
</dbReference>
<dbReference type="Gene3D" id="3.30.40.10">
    <property type="entry name" value="Zinc/RING finger domain, C3HC4 (zinc finger)"/>
    <property type="match status" value="1"/>
</dbReference>
<keyword evidence="3" id="KW-0479">Metal-binding</keyword>
<dbReference type="GO" id="GO:0097602">
    <property type="term" value="F:cullin family protein binding"/>
    <property type="evidence" value="ECO:0007669"/>
    <property type="project" value="InterPro"/>
</dbReference>
<feature type="domain" description="RING-type" evidence="10">
    <location>
        <begin position="73"/>
        <end position="116"/>
    </location>
</feature>
<dbReference type="GO" id="GO:0005680">
    <property type="term" value="C:anaphase-promoting complex"/>
    <property type="evidence" value="ECO:0007669"/>
    <property type="project" value="InterPro"/>
</dbReference>
<evidence type="ECO:0000259" key="10">
    <source>
        <dbReference type="PROSITE" id="PS50089"/>
    </source>
</evidence>
<keyword evidence="6" id="KW-0833">Ubl conjugation pathway</keyword>
<sequence>MKLEYEQVHCVFSWAWDIGNVEDHGVTSSNGVVGGGGEADEVGAIGALGGNGRPSEADDDVCGICRASYNGTCPACKFPGDECPLVVGECNHNFHVHCIQQWLTTATARGLCPMCRQRFALKRGVRINAPHATRFEQLAQERDDDYMEE</sequence>
<dbReference type="GO" id="GO:0031145">
    <property type="term" value="P:anaphase-promoting complex-dependent catabolic process"/>
    <property type="evidence" value="ECO:0007669"/>
    <property type="project" value="InterPro"/>
</dbReference>
<dbReference type="EMBL" id="LT598466">
    <property type="protein sequence ID" value="SCU84336.1"/>
    <property type="molecule type" value="Genomic_DNA"/>
</dbReference>
<dbReference type="OrthoDB" id="1681166at2759"/>
<evidence type="ECO:0000313" key="11">
    <source>
        <dbReference type="EMBL" id="SCU84336.1"/>
    </source>
</evidence>
<dbReference type="GO" id="GO:0061630">
    <property type="term" value="F:ubiquitin protein ligase activity"/>
    <property type="evidence" value="ECO:0007669"/>
    <property type="project" value="InterPro"/>
</dbReference>
<dbReference type="SMART" id="SM00184">
    <property type="entry name" value="RING"/>
    <property type="match status" value="1"/>
</dbReference>
<dbReference type="GO" id="GO:0008270">
    <property type="term" value="F:zinc ion binding"/>
    <property type="evidence" value="ECO:0007669"/>
    <property type="project" value="UniProtKB-KW"/>
</dbReference>
<dbReference type="GO" id="GO:0051301">
    <property type="term" value="P:cell division"/>
    <property type="evidence" value="ECO:0007669"/>
    <property type="project" value="UniProtKB-KW"/>
</dbReference>
<keyword evidence="7" id="KW-0862">Zinc</keyword>
<keyword evidence="12" id="KW-1185">Reference proteome</keyword>
<dbReference type="InterPro" id="IPR001841">
    <property type="entry name" value="Znf_RING"/>
</dbReference>
<keyword evidence="5" id="KW-0498">Mitosis</keyword>
<dbReference type="Proteomes" id="UP000191024">
    <property type="component" value="Chromosome C"/>
</dbReference>
<evidence type="ECO:0000256" key="6">
    <source>
        <dbReference type="ARBA" id="ARBA00022786"/>
    </source>
</evidence>
<keyword evidence="4 9" id="KW-0863">Zinc-finger</keyword>
<keyword evidence="2" id="KW-0132">Cell division</keyword>
<evidence type="ECO:0000256" key="9">
    <source>
        <dbReference type="PROSITE-ProRule" id="PRU00175"/>
    </source>
</evidence>
<name>A0A1G4J406_9SACH</name>
<organism evidence="11 12">
    <name type="scientific">Lachancea mirantina</name>
    <dbReference type="NCBI Taxonomy" id="1230905"/>
    <lineage>
        <taxon>Eukaryota</taxon>
        <taxon>Fungi</taxon>
        <taxon>Dikarya</taxon>
        <taxon>Ascomycota</taxon>
        <taxon>Saccharomycotina</taxon>
        <taxon>Saccharomycetes</taxon>
        <taxon>Saccharomycetales</taxon>
        <taxon>Saccharomycetaceae</taxon>
        <taxon>Lachancea</taxon>
    </lineage>
</organism>
<gene>
    <name evidence="11" type="ORF">LAMI_0C07118G</name>
</gene>
<evidence type="ECO:0000256" key="8">
    <source>
        <dbReference type="ARBA" id="ARBA00023306"/>
    </source>
</evidence>
<evidence type="ECO:0000313" key="12">
    <source>
        <dbReference type="Proteomes" id="UP000191024"/>
    </source>
</evidence>
<dbReference type="Pfam" id="PF12861">
    <property type="entry name" value="zf-ANAPC11"/>
    <property type="match status" value="1"/>
</dbReference>
<evidence type="ECO:0000256" key="2">
    <source>
        <dbReference type="ARBA" id="ARBA00022618"/>
    </source>
</evidence>
<accession>A0A1G4J406</accession>
<dbReference type="STRING" id="1230905.A0A1G4J406"/>
<dbReference type="PROSITE" id="PS50089">
    <property type="entry name" value="ZF_RING_2"/>
    <property type="match status" value="1"/>
</dbReference>
<proteinExistence type="predicted"/>
<dbReference type="SUPFAM" id="SSF57850">
    <property type="entry name" value="RING/U-box"/>
    <property type="match status" value="1"/>
</dbReference>
<dbReference type="PANTHER" id="PTHR11210">
    <property type="entry name" value="RING BOX"/>
    <property type="match status" value="1"/>
</dbReference>
<evidence type="ECO:0000256" key="7">
    <source>
        <dbReference type="ARBA" id="ARBA00022833"/>
    </source>
</evidence>
<dbReference type="AlphaFoldDB" id="A0A1G4J406"/>
<evidence type="ECO:0000256" key="1">
    <source>
        <dbReference type="ARBA" id="ARBA00013928"/>
    </source>
</evidence>